<evidence type="ECO:0000256" key="1">
    <source>
        <dbReference type="ARBA" id="ARBA00004141"/>
    </source>
</evidence>
<dbReference type="Proteomes" id="UP000243975">
    <property type="component" value="Unassembled WGS sequence"/>
</dbReference>
<sequence length="269" mass="29075">METSKPTTELVTKKMQGLKATMMMIAAQLAIAAITVAYKLAANDGMHMRIMVFYRYLFGSVIILPLALIIERNRRPKLTWRILVQAFVCAIFGGPMAQILFVESLVQTSATFASAFTNLTPPFTFIIGVLFGIEKVKIGTKGGKAKVIGTLVGVVGAMVLTFYKGHQLNIWSTHVNILHGGQHMHGQYVAATQKTSIHQTVGSLLGLASSLSIALYLSLQAIASSLSIIFITTSVHLQGPLFVSNFNPLMLVFVAIAGSLVLDEKLHVG</sequence>
<feature type="non-terminal residue" evidence="8">
    <location>
        <position position="1"/>
    </location>
</feature>
<feature type="transmembrane region" description="Helical" evidence="6">
    <location>
        <begin position="113"/>
        <end position="133"/>
    </location>
</feature>
<evidence type="ECO:0000256" key="4">
    <source>
        <dbReference type="ARBA" id="ARBA00022989"/>
    </source>
</evidence>
<evidence type="ECO:0000259" key="7">
    <source>
        <dbReference type="Pfam" id="PF00892"/>
    </source>
</evidence>
<dbReference type="Pfam" id="PF00892">
    <property type="entry name" value="EamA"/>
    <property type="match status" value="1"/>
</dbReference>
<proteinExistence type="inferred from homology"/>
<name>A0A118K0S4_CYNCS</name>
<reference evidence="8 9" key="1">
    <citation type="journal article" date="2016" name="Sci. Rep.">
        <title>The genome sequence of the outbreeding globe artichoke constructed de novo incorporating a phase-aware low-pass sequencing strategy of F1 progeny.</title>
        <authorList>
            <person name="Scaglione D."/>
            <person name="Reyes-Chin-Wo S."/>
            <person name="Acquadro A."/>
            <person name="Froenicke L."/>
            <person name="Portis E."/>
            <person name="Beitel C."/>
            <person name="Tirone M."/>
            <person name="Mauro R."/>
            <person name="Lo Monaco A."/>
            <person name="Mauromicale G."/>
            <person name="Faccioli P."/>
            <person name="Cattivelli L."/>
            <person name="Rieseberg L."/>
            <person name="Michelmore R."/>
            <person name="Lanteri S."/>
        </authorList>
    </citation>
    <scope>NUCLEOTIDE SEQUENCE [LARGE SCALE GENOMIC DNA]</scope>
    <source>
        <strain evidence="8">2C</strain>
    </source>
</reference>
<feature type="domain" description="EamA" evidence="7">
    <location>
        <begin position="20"/>
        <end position="161"/>
    </location>
</feature>
<evidence type="ECO:0000256" key="6">
    <source>
        <dbReference type="RuleBase" id="RU363077"/>
    </source>
</evidence>
<evidence type="ECO:0000256" key="3">
    <source>
        <dbReference type="ARBA" id="ARBA00022692"/>
    </source>
</evidence>
<evidence type="ECO:0000256" key="2">
    <source>
        <dbReference type="ARBA" id="ARBA00007635"/>
    </source>
</evidence>
<dbReference type="STRING" id="59895.A0A118K0S4"/>
<feature type="transmembrane region" description="Helical" evidence="6">
    <location>
        <begin position="82"/>
        <end position="101"/>
    </location>
</feature>
<feature type="transmembrane region" description="Helical" evidence="6">
    <location>
        <begin position="242"/>
        <end position="262"/>
    </location>
</feature>
<protein>
    <recommendedName>
        <fullName evidence="6">WAT1-related protein</fullName>
    </recommendedName>
</protein>
<dbReference type="AlphaFoldDB" id="A0A118K0S4"/>
<dbReference type="InterPro" id="IPR030184">
    <property type="entry name" value="WAT1-related"/>
</dbReference>
<evidence type="ECO:0000256" key="5">
    <source>
        <dbReference type="ARBA" id="ARBA00023136"/>
    </source>
</evidence>
<keyword evidence="4 6" id="KW-1133">Transmembrane helix</keyword>
<dbReference type="PANTHER" id="PTHR31218">
    <property type="entry name" value="WAT1-RELATED PROTEIN"/>
    <property type="match status" value="1"/>
</dbReference>
<dbReference type="InterPro" id="IPR037185">
    <property type="entry name" value="EmrE-like"/>
</dbReference>
<evidence type="ECO:0000313" key="8">
    <source>
        <dbReference type="EMBL" id="KVI01788.1"/>
    </source>
</evidence>
<feature type="transmembrane region" description="Helical" evidence="6">
    <location>
        <begin position="145"/>
        <end position="163"/>
    </location>
</feature>
<gene>
    <name evidence="8" type="ORF">Ccrd_019925</name>
</gene>
<dbReference type="SUPFAM" id="SSF103481">
    <property type="entry name" value="Multidrug resistance efflux transporter EmrE"/>
    <property type="match status" value="1"/>
</dbReference>
<keyword evidence="9" id="KW-1185">Reference proteome</keyword>
<accession>A0A118K0S4</accession>
<organism evidence="8 9">
    <name type="scientific">Cynara cardunculus var. scolymus</name>
    <name type="common">Globe artichoke</name>
    <name type="synonym">Cynara scolymus</name>
    <dbReference type="NCBI Taxonomy" id="59895"/>
    <lineage>
        <taxon>Eukaryota</taxon>
        <taxon>Viridiplantae</taxon>
        <taxon>Streptophyta</taxon>
        <taxon>Embryophyta</taxon>
        <taxon>Tracheophyta</taxon>
        <taxon>Spermatophyta</taxon>
        <taxon>Magnoliopsida</taxon>
        <taxon>eudicotyledons</taxon>
        <taxon>Gunneridae</taxon>
        <taxon>Pentapetalae</taxon>
        <taxon>asterids</taxon>
        <taxon>campanulids</taxon>
        <taxon>Asterales</taxon>
        <taxon>Asteraceae</taxon>
        <taxon>Carduoideae</taxon>
        <taxon>Cardueae</taxon>
        <taxon>Carduinae</taxon>
        <taxon>Cynara</taxon>
    </lineage>
</organism>
<keyword evidence="3 6" id="KW-0812">Transmembrane</keyword>
<feature type="transmembrane region" description="Helical" evidence="6">
    <location>
        <begin position="213"/>
        <end position="235"/>
    </location>
</feature>
<keyword evidence="5 6" id="KW-0472">Membrane</keyword>
<dbReference type="InterPro" id="IPR000620">
    <property type="entry name" value="EamA_dom"/>
</dbReference>
<dbReference type="OMA" id="FTLCVER"/>
<evidence type="ECO:0000313" key="9">
    <source>
        <dbReference type="Proteomes" id="UP000243975"/>
    </source>
</evidence>
<dbReference type="EMBL" id="LEKV01002683">
    <property type="protein sequence ID" value="KVI01788.1"/>
    <property type="molecule type" value="Genomic_DNA"/>
</dbReference>
<comment type="similarity">
    <text evidence="2 6">Belongs to the drug/metabolite transporter (DMT) superfamily. Plant drug/metabolite exporter (P-DME) (TC 2.A.7.4) family.</text>
</comment>
<feature type="transmembrane region" description="Helical" evidence="6">
    <location>
        <begin position="21"/>
        <end position="41"/>
    </location>
</feature>
<dbReference type="GO" id="GO:0022857">
    <property type="term" value="F:transmembrane transporter activity"/>
    <property type="evidence" value="ECO:0007669"/>
    <property type="project" value="InterPro"/>
</dbReference>
<dbReference type="GO" id="GO:0016020">
    <property type="term" value="C:membrane"/>
    <property type="evidence" value="ECO:0007669"/>
    <property type="project" value="UniProtKB-SubCell"/>
</dbReference>
<comment type="subcellular location">
    <subcellularLocation>
        <location evidence="1 6">Membrane</location>
        <topology evidence="1 6">Multi-pass membrane protein</topology>
    </subcellularLocation>
</comment>
<dbReference type="Gramene" id="KVI01788">
    <property type="protein sequence ID" value="KVI01788"/>
    <property type="gene ID" value="Ccrd_019925"/>
</dbReference>
<comment type="caution">
    <text evidence="8">The sequence shown here is derived from an EMBL/GenBank/DDBJ whole genome shotgun (WGS) entry which is preliminary data.</text>
</comment>
<feature type="transmembrane region" description="Helical" evidence="6">
    <location>
        <begin position="53"/>
        <end position="70"/>
    </location>
</feature>